<dbReference type="OrthoDB" id="664799at2759"/>
<dbReference type="Pfam" id="PF00234">
    <property type="entry name" value="Tryp_alpha_amyl"/>
    <property type="match status" value="1"/>
</dbReference>
<reference evidence="5" key="1">
    <citation type="submission" date="2020-10" db="EMBL/GenBank/DDBJ databases">
        <authorList>
            <person name="Han B."/>
            <person name="Lu T."/>
            <person name="Zhao Q."/>
            <person name="Huang X."/>
            <person name="Zhao Y."/>
        </authorList>
    </citation>
    <scope>NUCLEOTIDE SEQUENCE</scope>
</reference>
<keyword evidence="3" id="KW-0732">Signal</keyword>
<dbReference type="EMBL" id="CAJGYO010000004">
    <property type="protein sequence ID" value="CAD6226177.1"/>
    <property type="molecule type" value="Genomic_DNA"/>
</dbReference>
<dbReference type="Proteomes" id="UP000604825">
    <property type="component" value="Unassembled WGS sequence"/>
</dbReference>
<dbReference type="SUPFAM" id="SSF47699">
    <property type="entry name" value="Bifunctional inhibitor/lipid-transfer protein/seed storage 2S albumin"/>
    <property type="match status" value="1"/>
</dbReference>
<dbReference type="PANTHER" id="PTHR34481:SF16">
    <property type="entry name" value="BIFUNCTIONAL INHIBITOR_PLANT LIPID TRANSFER PROTEIN_SEED STORAGE HELICAL DOMAIN-CONTAINING PROTEIN"/>
    <property type="match status" value="1"/>
</dbReference>
<evidence type="ECO:0000256" key="2">
    <source>
        <dbReference type="ARBA" id="ARBA00022525"/>
    </source>
</evidence>
<dbReference type="SMART" id="SM00499">
    <property type="entry name" value="AAI"/>
    <property type="match status" value="1"/>
</dbReference>
<evidence type="ECO:0000256" key="1">
    <source>
        <dbReference type="ARBA" id="ARBA00004613"/>
    </source>
</evidence>
<gene>
    <name evidence="5" type="ORF">NCGR_LOCUS18049</name>
</gene>
<protein>
    <recommendedName>
        <fullName evidence="4">Bifunctional inhibitor/plant lipid transfer protein/seed storage helical domain-containing protein</fullName>
    </recommendedName>
</protein>
<name>A0A811NQ09_9POAL</name>
<comment type="subcellular location">
    <subcellularLocation>
        <location evidence="1">Secreted</location>
    </subcellularLocation>
</comment>
<feature type="chain" id="PRO_5032280523" description="Bifunctional inhibitor/plant lipid transfer protein/seed storage helical domain-containing protein" evidence="3">
    <location>
        <begin position="23"/>
        <end position="150"/>
    </location>
</feature>
<accession>A0A811NQ09</accession>
<organism evidence="5 6">
    <name type="scientific">Miscanthus lutarioriparius</name>
    <dbReference type="NCBI Taxonomy" id="422564"/>
    <lineage>
        <taxon>Eukaryota</taxon>
        <taxon>Viridiplantae</taxon>
        <taxon>Streptophyta</taxon>
        <taxon>Embryophyta</taxon>
        <taxon>Tracheophyta</taxon>
        <taxon>Spermatophyta</taxon>
        <taxon>Magnoliopsida</taxon>
        <taxon>Liliopsida</taxon>
        <taxon>Poales</taxon>
        <taxon>Poaceae</taxon>
        <taxon>PACMAD clade</taxon>
        <taxon>Panicoideae</taxon>
        <taxon>Andropogonodae</taxon>
        <taxon>Andropogoneae</taxon>
        <taxon>Saccharinae</taxon>
        <taxon>Miscanthus</taxon>
    </lineage>
</organism>
<dbReference type="InterPro" id="IPR036312">
    <property type="entry name" value="Bifun_inhib/LTP/seed_sf"/>
</dbReference>
<dbReference type="Gene3D" id="1.10.110.10">
    <property type="entry name" value="Plant lipid-transfer and hydrophobic proteins"/>
    <property type="match status" value="1"/>
</dbReference>
<feature type="signal peptide" evidence="3">
    <location>
        <begin position="1"/>
        <end position="22"/>
    </location>
</feature>
<evidence type="ECO:0000256" key="3">
    <source>
        <dbReference type="SAM" id="SignalP"/>
    </source>
</evidence>
<proteinExistence type="predicted"/>
<feature type="domain" description="Bifunctional inhibitor/plant lipid transfer protein/seed storage helical" evidence="4">
    <location>
        <begin position="29"/>
        <end position="133"/>
    </location>
</feature>
<evidence type="ECO:0000313" key="6">
    <source>
        <dbReference type="Proteomes" id="UP000604825"/>
    </source>
</evidence>
<dbReference type="PANTHER" id="PTHR34481">
    <property type="entry name" value="TRYPSIN/FACTOR XIIA INHIBITOR-RELATED"/>
    <property type="match status" value="1"/>
</dbReference>
<dbReference type="PRINTS" id="PR00808">
    <property type="entry name" value="AMLASEINHBTR"/>
</dbReference>
<comment type="caution">
    <text evidence="5">The sequence shown here is derived from an EMBL/GenBank/DDBJ whole genome shotgun (WGS) entry which is preliminary data.</text>
</comment>
<dbReference type="GO" id="GO:0004867">
    <property type="term" value="F:serine-type endopeptidase inhibitor activity"/>
    <property type="evidence" value="ECO:0007669"/>
    <property type="project" value="InterPro"/>
</dbReference>
<evidence type="ECO:0000259" key="4">
    <source>
        <dbReference type="SMART" id="SM00499"/>
    </source>
</evidence>
<keyword evidence="2" id="KW-0964">Secreted</keyword>
<dbReference type="GO" id="GO:0005576">
    <property type="term" value="C:extracellular region"/>
    <property type="evidence" value="ECO:0007669"/>
    <property type="project" value="UniProtKB-SubCell"/>
</dbReference>
<dbReference type="InterPro" id="IPR016140">
    <property type="entry name" value="Bifunc_inhib/LTP/seed_store"/>
</dbReference>
<dbReference type="AlphaFoldDB" id="A0A811NQ09"/>
<evidence type="ECO:0000313" key="5">
    <source>
        <dbReference type="EMBL" id="CAD6226177.1"/>
    </source>
</evidence>
<dbReference type="CDD" id="cd00261">
    <property type="entry name" value="AAI_SS"/>
    <property type="match status" value="1"/>
</dbReference>
<sequence>MVSGRILVSAGVLLSALAVCAATVDVTACVPGLAIPVPPVPSCRVYAVSRTCGLGGPYGPVVDPSPVLKERCCQELAAVPPRCRCAVLGFMMDSEYGGLQDFRGCTREMQRTFARRLTRAAECNLPTIDGGMCRELASPRQGIELVSTNL</sequence>
<dbReference type="InterPro" id="IPR006106">
    <property type="entry name" value="Allergen/soft/tryp_amyl_inhib"/>
</dbReference>
<keyword evidence="6" id="KW-1185">Reference proteome</keyword>